<evidence type="ECO:0000259" key="2">
    <source>
        <dbReference type="PROSITE" id="PS50110"/>
    </source>
</evidence>
<dbReference type="InterPro" id="IPR011006">
    <property type="entry name" value="CheY-like_superfamily"/>
</dbReference>
<reference evidence="3 4" key="2">
    <citation type="submission" date="2018-06" db="EMBL/GenBank/DDBJ databases">
        <title>Metagenomic assembly of (sub)arctic Cyanobacteria and their associated microbiome from non-axenic cultures.</title>
        <authorList>
            <person name="Baurain D."/>
        </authorList>
    </citation>
    <scope>NUCLEOTIDE SEQUENCE [LARGE SCALE GENOMIC DNA]</scope>
    <source>
        <strain evidence="3">ULC066bin1</strain>
    </source>
</reference>
<dbReference type="PANTHER" id="PTHR43228">
    <property type="entry name" value="TWO-COMPONENT RESPONSE REGULATOR"/>
    <property type="match status" value="1"/>
</dbReference>
<gene>
    <name evidence="3" type="ORF">DCF19_05145</name>
</gene>
<dbReference type="PROSITE" id="PS50110">
    <property type="entry name" value="RESPONSE_REGULATORY"/>
    <property type="match status" value="1"/>
</dbReference>
<dbReference type="InterPro" id="IPR052048">
    <property type="entry name" value="ST_Response_Regulator"/>
</dbReference>
<feature type="domain" description="Response regulatory" evidence="2">
    <location>
        <begin position="9"/>
        <end position="125"/>
    </location>
</feature>
<accession>A0A2W4WE18</accession>
<dbReference type="PROSITE" id="PS51257">
    <property type="entry name" value="PROKAR_LIPOPROTEIN"/>
    <property type="match status" value="1"/>
</dbReference>
<dbReference type="InterPro" id="IPR001789">
    <property type="entry name" value="Sig_transdc_resp-reg_receiver"/>
</dbReference>
<sequence>MTSSTKTLRVLVVDDHELTRCTLQLALSLQACIGYVEVATNGKEAIAKVNKHNPDVVVMDLHMPVMDGWTASSVIKTQYPHVKIVAYSAADGGKSQAISNGAVIDAFCDKGACTRSLIEAIKSVA</sequence>
<evidence type="ECO:0000256" key="1">
    <source>
        <dbReference type="PROSITE-ProRule" id="PRU00169"/>
    </source>
</evidence>
<comment type="caution">
    <text evidence="3">The sequence shown here is derived from an EMBL/GenBank/DDBJ whole genome shotgun (WGS) entry which is preliminary data.</text>
</comment>
<keyword evidence="1" id="KW-0597">Phosphoprotein</keyword>
<reference evidence="3 4" key="1">
    <citation type="submission" date="2018-04" db="EMBL/GenBank/DDBJ databases">
        <authorList>
            <person name="Go L.Y."/>
            <person name="Mitchell J.A."/>
        </authorList>
    </citation>
    <scope>NUCLEOTIDE SEQUENCE [LARGE SCALE GENOMIC DNA]</scope>
    <source>
        <strain evidence="3">ULC066bin1</strain>
    </source>
</reference>
<dbReference type="Proteomes" id="UP000249467">
    <property type="component" value="Unassembled WGS sequence"/>
</dbReference>
<organism evidence="3 4">
    <name type="scientific">Pseudanabaena frigida</name>
    <dbReference type="NCBI Taxonomy" id="945775"/>
    <lineage>
        <taxon>Bacteria</taxon>
        <taxon>Bacillati</taxon>
        <taxon>Cyanobacteriota</taxon>
        <taxon>Cyanophyceae</taxon>
        <taxon>Pseudanabaenales</taxon>
        <taxon>Pseudanabaenaceae</taxon>
        <taxon>Pseudanabaena</taxon>
    </lineage>
</organism>
<evidence type="ECO:0000313" key="4">
    <source>
        <dbReference type="Proteomes" id="UP000249467"/>
    </source>
</evidence>
<dbReference type="PANTHER" id="PTHR43228:SF1">
    <property type="entry name" value="TWO-COMPONENT RESPONSE REGULATOR ARR22"/>
    <property type="match status" value="1"/>
</dbReference>
<name>A0A2W4WE18_9CYAN</name>
<feature type="modified residue" description="4-aspartylphosphate" evidence="1">
    <location>
        <position position="60"/>
    </location>
</feature>
<dbReference type="GO" id="GO:0000160">
    <property type="term" value="P:phosphorelay signal transduction system"/>
    <property type="evidence" value="ECO:0007669"/>
    <property type="project" value="InterPro"/>
</dbReference>
<proteinExistence type="predicted"/>
<dbReference type="AlphaFoldDB" id="A0A2W4WE18"/>
<dbReference type="SMART" id="SM00448">
    <property type="entry name" value="REC"/>
    <property type="match status" value="1"/>
</dbReference>
<protein>
    <submittedName>
        <fullName evidence="3">Two-component system response regulator</fullName>
    </submittedName>
</protein>
<dbReference type="SUPFAM" id="SSF52172">
    <property type="entry name" value="CheY-like"/>
    <property type="match status" value="1"/>
</dbReference>
<dbReference type="CDD" id="cd17535">
    <property type="entry name" value="REC_NarL-like"/>
    <property type="match status" value="1"/>
</dbReference>
<dbReference type="Gene3D" id="3.40.50.2300">
    <property type="match status" value="1"/>
</dbReference>
<evidence type="ECO:0000313" key="3">
    <source>
        <dbReference type="EMBL" id="PZO43334.1"/>
    </source>
</evidence>
<dbReference type="EMBL" id="QBML01000005">
    <property type="protein sequence ID" value="PZO43334.1"/>
    <property type="molecule type" value="Genomic_DNA"/>
</dbReference>
<dbReference type="InterPro" id="IPR058245">
    <property type="entry name" value="NreC/VraR/RcsB-like_REC"/>
</dbReference>
<dbReference type="Pfam" id="PF00072">
    <property type="entry name" value="Response_reg"/>
    <property type="match status" value="1"/>
</dbReference>